<evidence type="ECO:0000256" key="4">
    <source>
        <dbReference type="ARBA" id="ARBA00022840"/>
    </source>
</evidence>
<dbReference type="CDD" id="cd06850">
    <property type="entry name" value="biotinyl_domain"/>
    <property type="match status" value="1"/>
</dbReference>
<dbReference type="InterPro" id="IPR011054">
    <property type="entry name" value="Rudment_hybrid_motif"/>
</dbReference>
<evidence type="ECO:0000256" key="1">
    <source>
        <dbReference type="ARBA" id="ARBA00001953"/>
    </source>
</evidence>
<evidence type="ECO:0000259" key="8">
    <source>
        <dbReference type="PROSITE" id="PS50975"/>
    </source>
</evidence>
<keyword evidence="5" id="KW-0092">Biotin</keyword>
<dbReference type="Pfam" id="PF02785">
    <property type="entry name" value="Biotin_carb_C"/>
    <property type="match status" value="1"/>
</dbReference>
<dbReference type="SUPFAM" id="SSF56059">
    <property type="entry name" value="Glutathione synthetase ATP-binding domain-like"/>
    <property type="match status" value="1"/>
</dbReference>
<evidence type="ECO:0000256" key="3">
    <source>
        <dbReference type="ARBA" id="ARBA00022741"/>
    </source>
</evidence>
<keyword evidence="4 6" id="KW-0067">ATP-binding</keyword>
<dbReference type="InterPro" id="IPR011053">
    <property type="entry name" value="Single_hybrid_motif"/>
</dbReference>
<dbReference type="InterPro" id="IPR016185">
    <property type="entry name" value="PreATP-grasp_dom_sf"/>
</dbReference>
<dbReference type="FunFam" id="3.30.1490.20:FF:000003">
    <property type="entry name" value="acetyl-CoA carboxylase isoform X1"/>
    <property type="match status" value="1"/>
</dbReference>
<dbReference type="EMBL" id="BMKB01000001">
    <property type="protein sequence ID" value="GGA38857.1"/>
    <property type="molecule type" value="Genomic_DNA"/>
</dbReference>
<organism evidence="10 11">
    <name type="scientific">Pelagibacterium lentulum</name>
    <dbReference type="NCBI Taxonomy" id="2029865"/>
    <lineage>
        <taxon>Bacteria</taxon>
        <taxon>Pseudomonadati</taxon>
        <taxon>Pseudomonadota</taxon>
        <taxon>Alphaproteobacteria</taxon>
        <taxon>Hyphomicrobiales</taxon>
        <taxon>Devosiaceae</taxon>
        <taxon>Pelagibacterium</taxon>
    </lineage>
</organism>
<dbReference type="FunFam" id="3.30.470.20:FF:000028">
    <property type="entry name" value="Methylcrotonoyl-CoA carboxylase subunit alpha, mitochondrial"/>
    <property type="match status" value="1"/>
</dbReference>
<dbReference type="InterPro" id="IPR001882">
    <property type="entry name" value="Biotin_BS"/>
</dbReference>
<gene>
    <name evidence="10" type="ORF">GCM10011499_05320</name>
</gene>
<comment type="cofactor">
    <cofactor evidence="1">
        <name>biotin</name>
        <dbReference type="ChEBI" id="CHEBI:57586"/>
    </cofactor>
</comment>
<dbReference type="InterPro" id="IPR005482">
    <property type="entry name" value="Biotin_COase_C"/>
</dbReference>
<dbReference type="Pfam" id="PF00364">
    <property type="entry name" value="Biotin_lipoyl"/>
    <property type="match status" value="1"/>
</dbReference>
<accession>A0A916VV53</accession>
<dbReference type="FunFam" id="3.40.50.20:FF:000010">
    <property type="entry name" value="Propionyl-CoA carboxylase subunit alpha"/>
    <property type="match status" value="1"/>
</dbReference>
<evidence type="ECO:0000313" key="10">
    <source>
        <dbReference type="EMBL" id="GGA38857.1"/>
    </source>
</evidence>
<keyword evidence="2" id="KW-0436">Ligase</keyword>
<dbReference type="InterPro" id="IPR005481">
    <property type="entry name" value="BC-like_N"/>
</dbReference>
<dbReference type="PANTHER" id="PTHR18866">
    <property type="entry name" value="CARBOXYLASE:PYRUVATE/ACETYL-COA/PROPIONYL-COA CARBOXYLASE"/>
    <property type="match status" value="1"/>
</dbReference>
<dbReference type="SUPFAM" id="SSF51246">
    <property type="entry name" value="Rudiment single hybrid motif"/>
    <property type="match status" value="1"/>
</dbReference>
<dbReference type="GO" id="GO:0005524">
    <property type="term" value="F:ATP binding"/>
    <property type="evidence" value="ECO:0007669"/>
    <property type="project" value="UniProtKB-UniRule"/>
</dbReference>
<name>A0A916VV53_9HYPH</name>
<evidence type="ECO:0000259" key="7">
    <source>
        <dbReference type="PROSITE" id="PS50968"/>
    </source>
</evidence>
<evidence type="ECO:0000256" key="2">
    <source>
        <dbReference type="ARBA" id="ARBA00022598"/>
    </source>
</evidence>
<dbReference type="SUPFAM" id="SSF52440">
    <property type="entry name" value="PreATP-grasp domain"/>
    <property type="match status" value="1"/>
</dbReference>
<dbReference type="InterPro" id="IPR005479">
    <property type="entry name" value="CPAse_ATP-bd"/>
</dbReference>
<dbReference type="PROSITE" id="PS50968">
    <property type="entry name" value="BIOTINYL_LIPOYL"/>
    <property type="match status" value="1"/>
</dbReference>
<keyword evidence="3 6" id="KW-0547">Nucleotide-binding</keyword>
<dbReference type="GO" id="GO:0016874">
    <property type="term" value="F:ligase activity"/>
    <property type="evidence" value="ECO:0007669"/>
    <property type="project" value="UniProtKB-KW"/>
</dbReference>
<proteinExistence type="predicted"/>
<dbReference type="AlphaFoldDB" id="A0A916VV53"/>
<dbReference type="Gene3D" id="3.30.470.20">
    <property type="entry name" value="ATP-grasp fold, B domain"/>
    <property type="match status" value="1"/>
</dbReference>
<dbReference type="InterPro" id="IPR011764">
    <property type="entry name" value="Biotin_carboxylation_dom"/>
</dbReference>
<evidence type="ECO:0000256" key="6">
    <source>
        <dbReference type="PROSITE-ProRule" id="PRU00409"/>
    </source>
</evidence>
<dbReference type="GO" id="GO:0046872">
    <property type="term" value="F:metal ion binding"/>
    <property type="evidence" value="ECO:0007669"/>
    <property type="project" value="InterPro"/>
</dbReference>
<dbReference type="InterPro" id="IPR050856">
    <property type="entry name" value="Biotin_carboxylase_complex"/>
</dbReference>
<dbReference type="InterPro" id="IPR011761">
    <property type="entry name" value="ATP-grasp"/>
</dbReference>
<dbReference type="OrthoDB" id="9763189at2"/>
<dbReference type="Pfam" id="PF02786">
    <property type="entry name" value="CPSase_L_D2"/>
    <property type="match status" value="1"/>
</dbReference>
<feature type="domain" description="ATP-grasp" evidence="8">
    <location>
        <begin position="120"/>
        <end position="322"/>
    </location>
</feature>
<comment type="caution">
    <text evidence="10">The sequence shown here is derived from an EMBL/GenBank/DDBJ whole genome shotgun (WGS) entry which is preliminary data.</text>
</comment>
<dbReference type="PROSITE" id="PS00867">
    <property type="entry name" value="CPSASE_2"/>
    <property type="match status" value="1"/>
</dbReference>
<dbReference type="Gene3D" id="2.40.50.100">
    <property type="match status" value="1"/>
</dbReference>
<dbReference type="SUPFAM" id="SSF51230">
    <property type="entry name" value="Single hybrid motif"/>
    <property type="match status" value="1"/>
</dbReference>
<dbReference type="Pfam" id="PF00289">
    <property type="entry name" value="Biotin_carb_N"/>
    <property type="match status" value="1"/>
</dbReference>
<sequence length="635" mass="67693">MIKSVLIANRGEIACRIVRTAKRLGIATIAVYSDADANALHVKQANRAIHIGPSPASESYLVGNRIIAAATASGAQAIHPGFGFLSENADFAQAVLDAGLLWIGPKPASIRAMGLKDAAKRLMGEADVPVTPGYLGEDQSRGRLKTEADAIGYPVLIKAVAGGGGKGMRRVDAAGDFFAALESCQREAQASFSDPKVLIEKYIQRPRHIEVQIFGDTHGNIVHLFERDCSIQRRHQKVIEEAPAPGMDAATRTAICDAAIKAARAVDYVGAGTIEFIADASEGLRADRIWFMEMNTRLQVEHPVTEEITGVDLVEWQFRVASGEPLPMRQDDLTITGWAMEARLYAEDPARDFLPSTGRLEVFETPTGIRLETSVAAGDEISPYYDPMIAKLVVHGATRDETVAKLRSACASTIVHPVKTNAGFMARVLGHTQFVAGDVDTGFVTRYAEALMPPTLPSSDALNAAASAMLPTGEGPWQRLTGLRMNAESVRAVRMRIGDNIVVGSANAPPFPPDEEATASGGSGKLQSFSVMPSTFLLSEAGETWLVRPVRTDAVHGHAAGDGGLIAPIPARVTAMLVSKGQAVEKGQPILVLEAMKMEYTLTAPFAGVVQEIDTGLGEQVTEGMVLVSIAEKAQ</sequence>
<protein>
    <submittedName>
        <fullName evidence="10">3-methylcrotonyl-CoA carboxylase subunit alpha</fullName>
    </submittedName>
</protein>
<evidence type="ECO:0000313" key="11">
    <source>
        <dbReference type="Proteomes" id="UP000596977"/>
    </source>
</evidence>
<dbReference type="SMART" id="SM00878">
    <property type="entry name" value="Biotin_carb_C"/>
    <property type="match status" value="1"/>
</dbReference>
<dbReference type="InterPro" id="IPR000089">
    <property type="entry name" value="Biotin_lipoyl"/>
</dbReference>
<evidence type="ECO:0000256" key="5">
    <source>
        <dbReference type="ARBA" id="ARBA00023267"/>
    </source>
</evidence>
<dbReference type="RefSeq" id="WP_127073432.1">
    <property type="nucleotide sequence ID" value="NZ_BMKB01000001.1"/>
</dbReference>
<dbReference type="PROSITE" id="PS50975">
    <property type="entry name" value="ATP_GRASP"/>
    <property type="match status" value="1"/>
</dbReference>
<evidence type="ECO:0000259" key="9">
    <source>
        <dbReference type="PROSITE" id="PS50979"/>
    </source>
</evidence>
<dbReference type="Proteomes" id="UP000596977">
    <property type="component" value="Unassembled WGS sequence"/>
</dbReference>
<feature type="domain" description="Lipoyl-binding" evidence="7">
    <location>
        <begin position="553"/>
        <end position="631"/>
    </location>
</feature>
<dbReference type="PROSITE" id="PS00188">
    <property type="entry name" value="BIOTIN"/>
    <property type="match status" value="1"/>
</dbReference>
<dbReference type="PANTHER" id="PTHR18866:SF33">
    <property type="entry name" value="METHYLCROTONOYL-COA CARBOXYLASE SUBUNIT ALPHA, MITOCHONDRIAL-RELATED"/>
    <property type="match status" value="1"/>
</dbReference>
<dbReference type="PROSITE" id="PS50979">
    <property type="entry name" value="BC"/>
    <property type="match status" value="1"/>
</dbReference>
<feature type="domain" description="Biotin carboxylation" evidence="9">
    <location>
        <begin position="1"/>
        <end position="449"/>
    </location>
</feature>
<keyword evidence="11" id="KW-1185">Reference proteome</keyword>
<reference evidence="10 11" key="1">
    <citation type="journal article" date="2014" name="Int. J. Syst. Evol. Microbiol.">
        <title>Complete genome sequence of Corynebacterium casei LMG S-19264T (=DSM 44701T), isolated from a smear-ripened cheese.</title>
        <authorList>
            <consortium name="US DOE Joint Genome Institute (JGI-PGF)"/>
            <person name="Walter F."/>
            <person name="Albersmeier A."/>
            <person name="Kalinowski J."/>
            <person name="Ruckert C."/>
        </authorList>
    </citation>
    <scope>NUCLEOTIDE SEQUENCE [LARGE SCALE GENOMIC DNA]</scope>
    <source>
        <strain evidence="10 11">CGMCC 1.15896</strain>
    </source>
</reference>